<gene>
    <name evidence="3" type="ORF">A1QC_06255</name>
</gene>
<organism evidence="3 4">
    <name type="scientific">Vibrio rumoiensis 1S-45</name>
    <dbReference type="NCBI Taxonomy" id="1188252"/>
    <lineage>
        <taxon>Bacteria</taxon>
        <taxon>Pseudomonadati</taxon>
        <taxon>Pseudomonadota</taxon>
        <taxon>Gammaproteobacteria</taxon>
        <taxon>Vibrionales</taxon>
        <taxon>Vibrionaceae</taxon>
        <taxon>Vibrio</taxon>
    </lineage>
</organism>
<dbReference type="PROSITE" id="PS51257">
    <property type="entry name" value="PROKAR_LIPOPROTEIN"/>
    <property type="match status" value="1"/>
</dbReference>
<dbReference type="Gene3D" id="3.30.70.1070">
    <property type="entry name" value="Sporulation related repeat"/>
    <property type="match status" value="1"/>
</dbReference>
<keyword evidence="4" id="KW-1185">Reference proteome</keyword>
<feature type="chain" id="PRO_5009174828" description="SPOR domain-containing protein" evidence="1">
    <location>
        <begin position="24"/>
        <end position="193"/>
    </location>
</feature>
<dbReference type="EMBL" id="AJYK02000029">
    <property type="protein sequence ID" value="OEF27631.1"/>
    <property type="molecule type" value="Genomic_DNA"/>
</dbReference>
<dbReference type="Pfam" id="PF05036">
    <property type="entry name" value="SPOR"/>
    <property type="match status" value="1"/>
</dbReference>
<dbReference type="InterPro" id="IPR007730">
    <property type="entry name" value="SPOR-like_dom"/>
</dbReference>
<proteinExistence type="predicted"/>
<dbReference type="SUPFAM" id="SSF110997">
    <property type="entry name" value="Sporulation related repeat"/>
    <property type="match status" value="1"/>
</dbReference>
<reference evidence="3 4" key="1">
    <citation type="journal article" date="2012" name="Science">
        <title>Ecological populations of bacteria act as socially cohesive units of antibiotic production and resistance.</title>
        <authorList>
            <person name="Cordero O.X."/>
            <person name="Wildschutte H."/>
            <person name="Kirkup B."/>
            <person name="Proehl S."/>
            <person name="Ngo L."/>
            <person name="Hussain F."/>
            <person name="Le Roux F."/>
            <person name="Mincer T."/>
            <person name="Polz M.F."/>
        </authorList>
    </citation>
    <scope>NUCLEOTIDE SEQUENCE [LARGE SCALE GENOMIC DNA]</scope>
    <source>
        <strain evidence="3 4">1S-45</strain>
    </source>
</reference>
<dbReference type="Proteomes" id="UP000094070">
    <property type="component" value="Unassembled WGS sequence"/>
</dbReference>
<evidence type="ECO:0000313" key="3">
    <source>
        <dbReference type="EMBL" id="OEF27631.1"/>
    </source>
</evidence>
<dbReference type="PROSITE" id="PS51724">
    <property type="entry name" value="SPOR"/>
    <property type="match status" value="1"/>
</dbReference>
<dbReference type="GO" id="GO:0042834">
    <property type="term" value="F:peptidoglycan binding"/>
    <property type="evidence" value="ECO:0007669"/>
    <property type="project" value="InterPro"/>
</dbReference>
<evidence type="ECO:0000256" key="1">
    <source>
        <dbReference type="SAM" id="SignalP"/>
    </source>
</evidence>
<name>A0A1E5E501_9VIBR</name>
<dbReference type="OrthoDB" id="6189369at2"/>
<evidence type="ECO:0000313" key="4">
    <source>
        <dbReference type="Proteomes" id="UP000094070"/>
    </source>
</evidence>
<sequence length="193" mass="20934">MKKIAIISLSVLLLSACSSSDYDNEVTTETYQETFKTDEVPQPITESSVAPIEEDIQTVNTASVAEPSMVEPKVPEVANSNGKKVVKLSPPNNSMALEQPGTNSYLIQIAALENEQHLLSTAANLPKSLPKWENVKTVNGKQWHSLLVGDFSTAQDAKDALMKLPASYQSMGPFVKSVKSISSSPYPDLKKLP</sequence>
<protein>
    <recommendedName>
        <fullName evidence="2">SPOR domain-containing protein</fullName>
    </recommendedName>
</protein>
<dbReference type="InterPro" id="IPR036680">
    <property type="entry name" value="SPOR-like_sf"/>
</dbReference>
<keyword evidence="1" id="KW-0732">Signal</keyword>
<dbReference type="STRING" id="1188252.A1QC_06255"/>
<feature type="signal peptide" evidence="1">
    <location>
        <begin position="1"/>
        <end position="23"/>
    </location>
</feature>
<accession>A0A1E5E501</accession>
<comment type="caution">
    <text evidence="3">The sequence shown here is derived from an EMBL/GenBank/DDBJ whole genome shotgun (WGS) entry which is preliminary data.</text>
</comment>
<evidence type="ECO:0000259" key="2">
    <source>
        <dbReference type="PROSITE" id="PS51724"/>
    </source>
</evidence>
<dbReference type="RefSeq" id="WP_017023683.1">
    <property type="nucleotide sequence ID" value="NZ_AJYK02000029.1"/>
</dbReference>
<dbReference type="AlphaFoldDB" id="A0A1E5E501"/>
<feature type="domain" description="SPOR" evidence="2">
    <location>
        <begin position="99"/>
        <end position="177"/>
    </location>
</feature>
<dbReference type="eggNOG" id="COG3266">
    <property type="taxonomic scope" value="Bacteria"/>
</dbReference>